<protein>
    <submittedName>
        <fullName evidence="6">Dipeptidase</fullName>
    </submittedName>
</protein>
<reference evidence="6 7" key="1">
    <citation type="submission" date="2024-09" db="EMBL/GenBank/DDBJ databases">
        <authorList>
            <person name="Sun Q."/>
            <person name="Mori K."/>
        </authorList>
    </citation>
    <scope>NUCLEOTIDE SEQUENCE [LARGE SCALE GENOMIC DNA]</scope>
    <source>
        <strain evidence="6 7">TBRC 2205</strain>
    </source>
</reference>
<name>A0ABV6P3R9_9ACTN</name>
<dbReference type="Gene3D" id="3.30.70.360">
    <property type="match status" value="1"/>
</dbReference>
<dbReference type="SUPFAM" id="SSF53187">
    <property type="entry name" value="Zn-dependent exopeptidases"/>
    <property type="match status" value="1"/>
</dbReference>
<organism evidence="6 7">
    <name type="scientific">Plantactinospora siamensis</name>
    <dbReference type="NCBI Taxonomy" id="555372"/>
    <lineage>
        <taxon>Bacteria</taxon>
        <taxon>Bacillati</taxon>
        <taxon>Actinomycetota</taxon>
        <taxon>Actinomycetes</taxon>
        <taxon>Micromonosporales</taxon>
        <taxon>Micromonosporaceae</taxon>
        <taxon>Plantactinospora</taxon>
    </lineage>
</organism>
<feature type="domain" description="Peptidase M20 dimerisation" evidence="5">
    <location>
        <begin position="233"/>
        <end position="381"/>
    </location>
</feature>
<dbReference type="InterPro" id="IPR011650">
    <property type="entry name" value="Peptidase_M20_dimer"/>
</dbReference>
<accession>A0ABV6P3R9</accession>
<dbReference type="EMBL" id="JBHLUE010000026">
    <property type="protein sequence ID" value="MFC0567677.1"/>
    <property type="molecule type" value="Genomic_DNA"/>
</dbReference>
<dbReference type="Proteomes" id="UP001589894">
    <property type="component" value="Unassembled WGS sequence"/>
</dbReference>
<evidence type="ECO:0000313" key="6">
    <source>
        <dbReference type="EMBL" id="MFC0567677.1"/>
    </source>
</evidence>
<sequence>MTAADAGRADGARAYPRGSASGAAGDGGAGPGEADAGGAPDRDLRAAVRAVLPAVREGLERLVRIPSVSADPQARDAVEASAAEVARQLGAAGLPTVEVVRAPDGLPAVLGRRPGPPGAPTVLLYAHHDVQPAGDRAAWGGDPFEPRERDGRLFGRGAADDKAGVAVHCAALRALGDDPGVGVAVLIEGEEEIGSPTLPALLAEHRDRLAADVLVLADSTNWRVGVPALTTSLRGGVSVVVEVATLRQAVHNGVYGGPVPDALTALTRLLASLHDERGDVAVAGLSRQVADPLDLTEDRLRADAGVLDGVRLIGSGSLTSRLWRAPALSVIGIDAPPVDAAGMVLVPTARARLALRIGPGDDAGAARDALVRHLESHAPWGVRLRVTPGRPVAPFAARTDGPGYAAARAAFGQAWDVPPVEIGVGGSIAFLAPFVQTFPAAEVLITGVEDPDTRAHGPNESLHLADFERACLAEALLLHRLGQE</sequence>
<evidence type="ECO:0000256" key="1">
    <source>
        <dbReference type="ARBA" id="ARBA00022670"/>
    </source>
</evidence>
<proteinExistence type="predicted"/>
<feature type="compositionally biased region" description="Low complexity" evidence="4">
    <location>
        <begin position="12"/>
        <end position="23"/>
    </location>
</feature>
<keyword evidence="2" id="KW-0479">Metal-binding</keyword>
<gene>
    <name evidence="6" type="ORF">ACFFHU_26500</name>
</gene>
<dbReference type="Gene3D" id="3.40.630.10">
    <property type="entry name" value="Zn peptidases"/>
    <property type="match status" value="1"/>
</dbReference>
<comment type="caution">
    <text evidence="6">The sequence shown here is derived from an EMBL/GenBank/DDBJ whole genome shotgun (WGS) entry which is preliminary data.</text>
</comment>
<dbReference type="RefSeq" id="WP_377343000.1">
    <property type="nucleotide sequence ID" value="NZ_JBHLUE010000026.1"/>
</dbReference>
<evidence type="ECO:0000256" key="4">
    <source>
        <dbReference type="SAM" id="MobiDB-lite"/>
    </source>
</evidence>
<evidence type="ECO:0000256" key="2">
    <source>
        <dbReference type="ARBA" id="ARBA00022723"/>
    </source>
</evidence>
<keyword evidence="1" id="KW-0645">Protease</keyword>
<evidence type="ECO:0000313" key="7">
    <source>
        <dbReference type="Proteomes" id="UP001589894"/>
    </source>
</evidence>
<dbReference type="Pfam" id="PF07687">
    <property type="entry name" value="M20_dimer"/>
    <property type="match status" value="1"/>
</dbReference>
<evidence type="ECO:0000256" key="3">
    <source>
        <dbReference type="ARBA" id="ARBA00022801"/>
    </source>
</evidence>
<keyword evidence="7" id="KW-1185">Reference proteome</keyword>
<dbReference type="NCBIfam" id="NF005914">
    <property type="entry name" value="PRK07907.1"/>
    <property type="match status" value="1"/>
</dbReference>
<dbReference type="Pfam" id="PF01546">
    <property type="entry name" value="Peptidase_M20"/>
    <property type="match status" value="1"/>
</dbReference>
<dbReference type="PANTHER" id="PTHR43270">
    <property type="entry name" value="BETA-ALA-HIS DIPEPTIDASE"/>
    <property type="match status" value="1"/>
</dbReference>
<dbReference type="PANTHER" id="PTHR43270:SF12">
    <property type="entry name" value="SUCCINYL-DIAMINOPIMELATE DESUCCINYLASE"/>
    <property type="match status" value="1"/>
</dbReference>
<feature type="region of interest" description="Disordered" evidence="4">
    <location>
        <begin position="1"/>
        <end position="41"/>
    </location>
</feature>
<dbReference type="InterPro" id="IPR002933">
    <property type="entry name" value="Peptidase_M20"/>
</dbReference>
<keyword evidence="3" id="KW-0378">Hydrolase</keyword>
<dbReference type="InterPro" id="IPR051458">
    <property type="entry name" value="Cyt/Met_Dipeptidase"/>
</dbReference>
<evidence type="ECO:0000259" key="5">
    <source>
        <dbReference type="Pfam" id="PF07687"/>
    </source>
</evidence>